<sequence length="69" mass="7671">MLADYLISILPTDLARVRCLLRGLLRLMGGDGVAGDGVAWKHAFKRLRVTIDAACRRHYDVESLDLDST</sequence>
<reference evidence="2 3" key="1">
    <citation type="submission" date="2019-07" db="EMBL/GenBank/DDBJ databases">
        <authorList>
            <person name="Jastrzebski P J."/>
            <person name="Paukszto L."/>
            <person name="Jastrzebski P J."/>
        </authorList>
    </citation>
    <scope>NUCLEOTIDE SEQUENCE [LARGE SCALE GENOMIC DNA]</scope>
    <source>
        <strain evidence="2 3">WMS-il1</strain>
    </source>
</reference>
<dbReference type="InterPro" id="IPR038401">
    <property type="entry name" value="Rev1_C_sf"/>
</dbReference>
<dbReference type="Proteomes" id="UP000321570">
    <property type="component" value="Unassembled WGS sequence"/>
</dbReference>
<accession>A0A564Z5M0</accession>
<dbReference type="Pfam" id="PF16727">
    <property type="entry name" value="REV1_C"/>
    <property type="match status" value="1"/>
</dbReference>
<dbReference type="Gene3D" id="1.20.58.1280">
    <property type="entry name" value="DNA repair protein Rev1, C-terminal domain"/>
    <property type="match status" value="1"/>
</dbReference>
<keyword evidence="3" id="KW-1185">Reference proteome</keyword>
<organism evidence="2 3">
    <name type="scientific">Hymenolepis diminuta</name>
    <name type="common">Rat tapeworm</name>
    <dbReference type="NCBI Taxonomy" id="6216"/>
    <lineage>
        <taxon>Eukaryota</taxon>
        <taxon>Metazoa</taxon>
        <taxon>Spiralia</taxon>
        <taxon>Lophotrochozoa</taxon>
        <taxon>Platyhelminthes</taxon>
        <taxon>Cestoda</taxon>
        <taxon>Eucestoda</taxon>
        <taxon>Cyclophyllidea</taxon>
        <taxon>Hymenolepididae</taxon>
        <taxon>Hymenolepis</taxon>
    </lineage>
</organism>
<proteinExistence type="predicted"/>
<dbReference type="InterPro" id="IPR031991">
    <property type="entry name" value="Rev1_C"/>
</dbReference>
<feature type="domain" description="DNA repair protein Rev1 C-terminal" evidence="1">
    <location>
        <begin position="1"/>
        <end position="59"/>
    </location>
</feature>
<evidence type="ECO:0000313" key="2">
    <source>
        <dbReference type="EMBL" id="VUZ54722.1"/>
    </source>
</evidence>
<dbReference type="EMBL" id="CABIJS010000666">
    <property type="protein sequence ID" value="VUZ54722.1"/>
    <property type="molecule type" value="Genomic_DNA"/>
</dbReference>
<name>A0A564Z5M0_HYMDI</name>
<evidence type="ECO:0000259" key="1">
    <source>
        <dbReference type="Pfam" id="PF16727"/>
    </source>
</evidence>
<dbReference type="AlphaFoldDB" id="A0A564Z5M0"/>
<evidence type="ECO:0000313" key="3">
    <source>
        <dbReference type="Proteomes" id="UP000321570"/>
    </source>
</evidence>
<protein>
    <recommendedName>
        <fullName evidence="1">DNA repair protein Rev1 C-terminal domain-containing protein</fullName>
    </recommendedName>
</protein>
<gene>
    <name evidence="2" type="ORF">WMSIL1_LOCUS12791</name>
</gene>